<dbReference type="GO" id="GO:0016432">
    <property type="term" value="F:tRNA-uridine aminocarboxypropyltransferase activity"/>
    <property type="evidence" value="ECO:0007669"/>
    <property type="project" value="UniProtKB-EC"/>
</dbReference>
<dbReference type="RefSeq" id="WP_390189897.1">
    <property type="nucleotide sequence ID" value="NZ_JBHMEP010000001.1"/>
</dbReference>
<name>A0ABV5HK74_9VIBR</name>
<dbReference type="PANTHER" id="PTHR21392">
    <property type="entry name" value="TRNA-URIDINE AMINOCARBOXYPROPYLTRANSFERASE 2"/>
    <property type="match status" value="1"/>
</dbReference>
<comment type="caution">
    <text evidence="6">The sequence shown here is derived from an EMBL/GenBank/DDBJ whole genome shotgun (WGS) entry which is preliminary data.</text>
</comment>
<keyword evidence="4" id="KW-0819">tRNA processing</keyword>
<organism evidence="6 7">
    <name type="scientific">Vibrio olivae</name>
    <dbReference type="NCBI Taxonomy" id="1243002"/>
    <lineage>
        <taxon>Bacteria</taxon>
        <taxon>Pseudomonadati</taxon>
        <taxon>Pseudomonadota</taxon>
        <taxon>Gammaproteobacteria</taxon>
        <taxon>Vibrionales</taxon>
        <taxon>Vibrionaceae</taxon>
        <taxon>Vibrio</taxon>
    </lineage>
</organism>
<dbReference type="Proteomes" id="UP001589645">
    <property type="component" value="Unassembled WGS sequence"/>
</dbReference>
<dbReference type="InterPro" id="IPR005636">
    <property type="entry name" value="DTW"/>
</dbReference>
<reference evidence="6 7" key="1">
    <citation type="submission" date="2024-09" db="EMBL/GenBank/DDBJ databases">
        <authorList>
            <person name="Sun Q."/>
            <person name="Mori K."/>
        </authorList>
    </citation>
    <scope>NUCLEOTIDE SEQUENCE [LARGE SCALE GENOMIC DNA]</scope>
    <source>
        <strain evidence="6 7">CECT 8064</strain>
    </source>
</reference>
<dbReference type="Pfam" id="PF03942">
    <property type="entry name" value="DTW"/>
    <property type="match status" value="1"/>
</dbReference>
<evidence type="ECO:0000313" key="6">
    <source>
        <dbReference type="EMBL" id="MFB9134142.1"/>
    </source>
</evidence>
<keyword evidence="2 6" id="KW-0808">Transferase</keyword>
<evidence type="ECO:0000256" key="2">
    <source>
        <dbReference type="ARBA" id="ARBA00022679"/>
    </source>
</evidence>
<sequence length="245" mass="28570">MRTHNFHRLYQQRLSQSTKPFNARGGKVMRCSACQIVQQHCICQWQPDIETDFAVLLILSDNEILKPSNTGRLIADTVSETYAFQWHRTEPNSQMLALLEDPRFEPMVVFPEEYVDQPERLLSLTNYTKSNKTPLLIFIDGSWREAKRIFRRSEYLHSLPVISVEPTVVSQYLMRKASKDNHLSTAEVASIVIRELGDDFTSKTLSLWFDVFRESYMLSKTRIKSNIELRDSCLDSYKKHVKMQG</sequence>
<dbReference type="SMART" id="SM01144">
    <property type="entry name" value="DTW"/>
    <property type="match status" value="1"/>
</dbReference>
<evidence type="ECO:0000256" key="4">
    <source>
        <dbReference type="ARBA" id="ARBA00022694"/>
    </source>
</evidence>
<evidence type="ECO:0000313" key="7">
    <source>
        <dbReference type="Proteomes" id="UP001589645"/>
    </source>
</evidence>
<dbReference type="PANTHER" id="PTHR21392:SF1">
    <property type="entry name" value="TRNA-URIDINE AMINOCARBOXYPROPYLTRANSFERASE"/>
    <property type="match status" value="1"/>
</dbReference>
<feature type="domain" description="DTW" evidence="5">
    <location>
        <begin position="27"/>
        <end position="221"/>
    </location>
</feature>
<accession>A0ABV5HK74</accession>
<proteinExistence type="predicted"/>
<evidence type="ECO:0000256" key="1">
    <source>
        <dbReference type="ARBA" id="ARBA00012386"/>
    </source>
</evidence>
<gene>
    <name evidence="6" type="ORF">ACFFUV_04065</name>
</gene>
<dbReference type="EMBL" id="JBHMEP010000001">
    <property type="protein sequence ID" value="MFB9134142.1"/>
    <property type="molecule type" value="Genomic_DNA"/>
</dbReference>
<dbReference type="InterPro" id="IPR039262">
    <property type="entry name" value="DTWD2/TAPT"/>
</dbReference>
<protein>
    <recommendedName>
        <fullName evidence="1">tRNA-uridine aminocarboxypropyltransferase</fullName>
        <ecNumber evidence="1">2.5.1.25</ecNumber>
    </recommendedName>
</protein>
<keyword evidence="7" id="KW-1185">Reference proteome</keyword>
<keyword evidence="3" id="KW-0949">S-adenosyl-L-methionine</keyword>
<dbReference type="EC" id="2.5.1.25" evidence="1"/>
<evidence type="ECO:0000256" key="3">
    <source>
        <dbReference type="ARBA" id="ARBA00022691"/>
    </source>
</evidence>
<evidence type="ECO:0000259" key="5">
    <source>
        <dbReference type="SMART" id="SM01144"/>
    </source>
</evidence>